<feature type="chain" id="PRO_5017681140" evidence="3">
    <location>
        <begin position="22"/>
        <end position="389"/>
    </location>
</feature>
<keyword evidence="5" id="KW-1185">Reference proteome</keyword>
<comment type="caution">
    <text evidence="4">The sequence shown here is derived from an EMBL/GenBank/DDBJ whole genome shotgun (WGS) entry which is preliminary data.</text>
</comment>
<feature type="compositionally biased region" description="Pro residues" evidence="1">
    <location>
        <begin position="379"/>
        <end position="389"/>
    </location>
</feature>
<keyword evidence="2" id="KW-0472">Membrane</keyword>
<feature type="signal peptide" evidence="3">
    <location>
        <begin position="1"/>
        <end position="21"/>
    </location>
</feature>
<feature type="compositionally biased region" description="Polar residues" evidence="1">
    <location>
        <begin position="118"/>
        <end position="136"/>
    </location>
</feature>
<reference evidence="4 5" key="1">
    <citation type="submission" date="2018-05" db="EMBL/GenBank/DDBJ databases">
        <title>Draft genome sequence of Scytalidium lignicola DSM 105466, a ubiquitous saprotrophic fungus.</title>
        <authorList>
            <person name="Buettner E."/>
            <person name="Gebauer A.M."/>
            <person name="Hofrichter M."/>
            <person name="Liers C."/>
            <person name="Kellner H."/>
        </authorList>
    </citation>
    <scope>NUCLEOTIDE SEQUENCE [LARGE SCALE GENOMIC DNA]</scope>
    <source>
        <strain evidence="4 5">DSM 105466</strain>
    </source>
</reference>
<feature type="compositionally biased region" description="Low complexity" evidence="1">
    <location>
        <begin position="26"/>
        <end position="112"/>
    </location>
</feature>
<dbReference type="AlphaFoldDB" id="A0A3E2GQV8"/>
<dbReference type="Proteomes" id="UP000258309">
    <property type="component" value="Unassembled WGS sequence"/>
</dbReference>
<dbReference type="GO" id="GO:0000324">
    <property type="term" value="C:fungal-type vacuole"/>
    <property type="evidence" value="ECO:0007669"/>
    <property type="project" value="TreeGrafter"/>
</dbReference>
<feature type="non-terminal residue" evidence="4">
    <location>
        <position position="1"/>
    </location>
</feature>
<feature type="transmembrane region" description="Helical" evidence="2">
    <location>
        <begin position="171"/>
        <end position="197"/>
    </location>
</feature>
<dbReference type="OrthoDB" id="4065319at2759"/>
<feature type="region of interest" description="Disordered" evidence="1">
    <location>
        <begin position="26"/>
        <end position="139"/>
    </location>
</feature>
<evidence type="ECO:0000256" key="2">
    <source>
        <dbReference type="SAM" id="Phobius"/>
    </source>
</evidence>
<keyword evidence="2" id="KW-1133">Transmembrane helix</keyword>
<evidence type="ECO:0000256" key="3">
    <source>
        <dbReference type="SAM" id="SignalP"/>
    </source>
</evidence>
<feature type="non-terminal residue" evidence="4">
    <location>
        <position position="389"/>
    </location>
</feature>
<protein>
    <submittedName>
        <fullName evidence="4">Uncharacterized protein</fullName>
    </submittedName>
</protein>
<evidence type="ECO:0000313" key="4">
    <source>
        <dbReference type="EMBL" id="RFU23555.1"/>
    </source>
</evidence>
<keyword evidence="3" id="KW-0732">Signal</keyword>
<sequence>MRPPAILSTAVLLSLALGAVAQGNANSHTTNTNNNNSPTSAPTSAAPPKSTNKNDNTDNNSASAPPLPNLSSEANKAHSTASSDDASSAPTDKASSGGAKSTAGSSSSSSTTDHVITPTGSSSAPTNTGKLPSLPTNLPKLPGGFTIPVVTVPPTANAPYMQTSSMPEGTVFIAVGSILGFMALSVLLWRGLVVWALHRSVKRAAMHQNLTDSKAMFHTPPAPLYKYSDHESTISLAGLGPKSNRKSMRPGTSSGAASNLFFSPTATTAGLNAPGNRGSSYLPAGYYAAGAAQAANGAGMAHINSHGHGTSINLSNIAAQSQGYQRARSMGATPPGSPGLGMSRHAASTSTVNLAVPPGDRRTPSTYLEDLFDGEGSNPPMPPPHMGGR</sequence>
<dbReference type="PANTHER" id="PTHR36089:SF1">
    <property type="entry name" value="CHITIN SYNTHASE 3 COMPLEX PROTEIN CSI2-RELATED"/>
    <property type="match status" value="1"/>
</dbReference>
<proteinExistence type="predicted"/>
<dbReference type="InterPro" id="IPR051009">
    <property type="entry name" value="PRM"/>
</dbReference>
<keyword evidence="2" id="KW-0812">Transmembrane</keyword>
<feature type="region of interest" description="Disordered" evidence="1">
    <location>
        <begin position="328"/>
        <end position="389"/>
    </location>
</feature>
<name>A0A3E2GQV8_SCYLI</name>
<organism evidence="4 5">
    <name type="scientific">Scytalidium lignicola</name>
    <name type="common">Hyphomycete</name>
    <dbReference type="NCBI Taxonomy" id="5539"/>
    <lineage>
        <taxon>Eukaryota</taxon>
        <taxon>Fungi</taxon>
        <taxon>Dikarya</taxon>
        <taxon>Ascomycota</taxon>
        <taxon>Pezizomycotina</taxon>
        <taxon>Leotiomycetes</taxon>
        <taxon>Leotiomycetes incertae sedis</taxon>
        <taxon>Scytalidium</taxon>
    </lineage>
</organism>
<dbReference type="EMBL" id="NCSJ02000790">
    <property type="protein sequence ID" value="RFU23555.1"/>
    <property type="molecule type" value="Genomic_DNA"/>
</dbReference>
<dbReference type="PANTHER" id="PTHR36089">
    <property type="entry name" value="CHITIN SYNTHASE 3 COMPLEX PROTEIN CSI2-RELATED"/>
    <property type="match status" value="1"/>
</dbReference>
<accession>A0A3E2GQV8</accession>
<evidence type="ECO:0000313" key="5">
    <source>
        <dbReference type="Proteomes" id="UP000258309"/>
    </source>
</evidence>
<dbReference type="OMA" id="ANAPYMQ"/>
<evidence type="ECO:0000256" key="1">
    <source>
        <dbReference type="SAM" id="MobiDB-lite"/>
    </source>
</evidence>
<gene>
    <name evidence="4" type="ORF">B7463_g12783</name>
</gene>